<evidence type="ECO:0000313" key="2">
    <source>
        <dbReference type="EMBL" id="GAA4633981.1"/>
    </source>
</evidence>
<dbReference type="Proteomes" id="UP001501442">
    <property type="component" value="Unassembled WGS sequence"/>
</dbReference>
<dbReference type="PANTHER" id="PTHR42976">
    <property type="entry name" value="BIFUNCTIONAL CHITINASE/LYSOZYME-RELATED"/>
    <property type="match status" value="1"/>
</dbReference>
<dbReference type="PANTHER" id="PTHR42976:SF1">
    <property type="entry name" value="GH18 DOMAIN-CONTAINING PROTEIN-RELATED"/>
    <property type="match status" value="1"/>
</dbReference>
<reference evidence="3" key="1">
    <citation type="journal article" date="2019" name="Int. J. Syst. Evol. Microbiol.">
        <title>The Global Catalogue of Microorganisms (GCM) 10K type strain sequencing project: providing services to taxonomists for standard genome sequencing and annotation.</title>
        <authorList>
            <consortium name="The Broad Institute Genomics Platform"/>
            <consortium name="The Broad Institute Genome Sequencing Center for Infectious Disease"/>
            <person name="Wu L."/>
            <person name="Ma J."/>
        </authorList>
    </citation>
    <scope>NUCLEOTIDE SEQUENCE [LARGE SCALE GENOMIC DNA]</scope>
    <source>
        <strain evidence="3">JCM 17939</strain>
    </source>
</reference>
<evidence type="ECO:0000256" key="1">
    <source>
        <dbReference type="SAM" id="MobiDB-lite"/>
    </source>
</evidence>
<sequence length="379" mass="39446">MGRHRKRRASPRLSRRIALLSAGLLIPGTGGAVLAATAHLEQHATPSARSRLDSRPGAAMTELSGPRTQATAARPAPAAPSATAQPEATVSAAPAARITFAPYADVLSWPPLDFARTAARTGVRDYTVGFVAAGDGCTATWGGTTPIGDPVVRRRLAKVPGEAIVSFGGPHATELAHGCPDVDDLTARYRSVLAAADTQQIDFFLTDEALADSASAGRRAQALARLQHDDPRLRVSFTLPLHRSGLTDTALAALRGAAATGADVSTVDLLPAGGTGPALISAATAAHGQLQRVYHQDAATTWQRMGIAPVIGVADTGAGFQSADARQVRDWAAAHRLDRLSMWSITRDTPCTLDTTAKNDTCSGLDEDAGVFSRIFQGS</sequence>
<feature type="region of interest" description="Disordered" evidence="1">
    <location>
        <begin position="43"/>
        <end position="87"/>
    </location>
</feature>
<evidence type="ECO:0000313" key="3">
    <source>
        <dbReference type="Proteomes" id="UP001501442"/>
    </source>
</evidence>
<organism evidence="2 3">
    <name type="scientific">Actinoallomurus vinaceus</name>
    <dbReference type="NCBI Taxonomy" id="1080074"/>
    <lineage>
        <taxon>Bacteria</taxon>
        <taxon>Bacillati</taxon>
        <taxon>Actinomycetota</taxon>
        <taxon>Actinomycetes</taxon>
        <taxon>Streptosporangiales</taxon>
        <taxon>Thermomonosporaceae</taxon>
        <taxon>Actinoallomurus</taxon>
    </lineage>
</organism>
<gene>
    <name evidence="2" type="ORF">GCM10023196_073700</name>
</gene>
<protein>
    <submittedName>
        <fullName evidence="2">Cellulose binding domain-containing protein</fullName>
    </submittedName>
</protein>
<feature type="compositionally biased region" description="Low complexity" evidence="1">
    <location>
        <begin position="66"/>
        <end position="87"/>
    </location>
</feature>
<dbReference type="EMBL" id="BAABHK010000013">
    <property type="protein sequence ID" value="GAA4633981.1"/>
    <property type="molecule type" value="Genomic_DNA"/>
</dbReference>
<name>A0ABP8ULA4_9ACTN</name>
<comment type="caution">
    <text evidence="2">The sequence shown here is derived from an EMBL/GenBank/DDBJ whole genome shotgun (WGS) entry which is preliminary data.</text>
</comment>
<keyword evidence="3" id="KW-1185">Reference proteome</keyword>
<dbReference type="InterPro" id="IPR052750">
    <property type="entry name" value="GH18_Chitinase"/>
</dbReference>
<dbReference type="Gene3D" id="3.20.20.80">
    <property type="entry name" value="Glycosidases"/>
    <property type="match status" value="1"/>
</dbReference>
<accession>A0ABP8ULA4</accession>
<proteinExistence type="predicted"/>
<dbReference type="RefSeq" id="WP_345436975.1">
    <property type="nucleotide sequence ID" value="NZ_BAABHK010000013.1"/>
</dbReference>